<comment type="caution">
    <text evidence="2">The sequence shown here is derived from an EMBL/GenBank/DDBJ whole genome shotgun (WGS) entry which is preliminary data.</text>
</comment>
<dbReference type="Proteomes" id="UP000321121">
    <property type="component" value="Unassembled WGS sequence"/>
</dbReference>
<evidence type="ECO:0000313" key="3">
    <source>
        <dbReference type="Proteomes" id="UP000321121"/>
    </source>
</evidence>
<accession>A0ABQ0U7T1</accession>
<feature type="transmembrane region" description="Helical" evidence="1">
    <location>
        <begin position="20"/>
        <end position="38"/>
    </location>
</feature>
<keyword evidence="3" id="KW-1185">Reference proteome</keyword>
<name>A0ABQ0U7T1_9GAMM</name>
<dbReference type="EMBL" id="BJUS01000039">
    <property type="protein sequence ID" value="GEK74226.1"/>
    <property type="molecule type" value="Genomic_DNA"/>
</dbReference>
<gene>
    <name evidence="2" type="ORF">HHA04nite_27700</name>
</gene>
<keyword evidence="1" id="KW-1133">Transmembrane helix</keyword>
<proteinExistence type="predicted"/>
<organism evidence="2 3">
    <name type="scientific">Halomonas halophila</name>
    <dbReference type="NCBI Taxonomy" id="29573"/>
    <lineage>
        <taxon>Bacteria</taxon>
        <taxon>Pseudomonadati</taxon>
        <taxon>Pseudomonadota</taxon>
        <taxon>Gammaproteobacteria</taxon>
        <taxon>Oceanospirillales</taxon>
        <taxon>Halomonadaceae</taxon>
        <taxon>Halomonas</taxon>
    </lineage>
</organism>
<dbReference type="RefSeq" id="WP_146909885.1">
    <property type="nucleotide sequence ID" value="NZ_BJUS01000039.1"/>
</dbReference>
<evidence type="ECO:0000256" key="1">
    <source>
        <dbReference type="SAM" id="Phobius"/>
    </source>
</evidence>
<keyword evidence="1" id="KW-0812">Transmembrane</keyword>
<keyword evidence="1" id="KW-0472">Membrane</keyword>
<sequence length="109" mass="12326">MAYLLKLAHFHHDFLSQLPDYDLTGVLFLLGIALAVNYKSPEGRICFFFMVIGVALMVSCHFFLSGLPEYDRQDADNVSLYALLSGFFFSGFITSMTFACMGLLYRDID</sequence>
<evidence type="ECO:0000313" key="2">
    <source>
        <dbReference type="EMBL" id="GEK74226.1"/>
    </source>
</evidence>
<reference evidence="2 3" key="1">
    <citation type="submission" date="2019-07" db="EMBL/GenBank/DDBJ databases">
        <title>Whole genome shotgun sequence of Halomonas halophila NBRC 102604.</title>
        <authorList>
            <person name="Hosoyama A."/>
            <person name="Uohara A."/>
            <person name="Ohji S."/>
            <person name="Ichikawa N."/>
        </authorList>
    </citation>
    <scope>NUCLEOTIDE SEQUENCE [LARGE SCALE GENOMIC DNA]</scope>
    <source>
        <strain evidence="2 3">NBRC 102604</strain>
    </source>
</reference>
<feature type="transmembrane region" description="Helical" evidence="1">
    <location>
        <begin position="79"/>
        <end position="105"/>
    </location>
</feature>
<protein>
    <submittedName>
        <fullName evidence="2">Uncharacterized protein</fullName>
    </submittedName>
</protein>
<feature type="transmembrane region" description="Helical" evidence="1">
    <location>
        <begin position="45"/>
        <end position="67"/>
    </location>
</feature>